<accession>A0A317VVX2</accession>
<evidence type="ECO:0000313" key="2">
    <source>
        <dbReference type="EMBL" id="PWY77132.1"/>
    </source>
</evidence>
<dbReference type="Proteomes" id="UP000247233">
    <property type="component" value="Unassembled WGS sequence"/>
</dbReference>
<dbReference type="VEuPathDB" id="FungiDB:BO70DRAFT_363689"/>
<comment type="caution">
    <text evidence="2">The sequence shown here is derived from an EMBL/GenBank/DDBJ whole genome shotgun (WGS) entry which is preliminary data.</text>
</comment>
<keyword evidence="3" id="KW-1185">Reference proteome</keyword>
<sequence>MNTTYYRVRGETGGEDSVPAIFTTSSPNIDINDCSPSPNNAAPLPRTSSPSYGGIYVWARISPSKNPGKLIHIRASPGRSFTCSR</sequence>
<organism evidence="2 3">
    <name type="scientific">Aspergillus heteromorphus CBS 117.55</name>
    <dbReference type="NCBI Taxonomy" id="1448321"/>
    <lineage>
        <taxon>Eukaryota</taxon>
        <taxon>Fungi</taxon>
        <taxon>Dikarya</taxon>
        <taxon>Ascomycota</taxon>
        <taxon>Pezizomycotina</taxon>
        <taxon>Eurotiomycetes</taxon>
        <taxon>Eurotiomycetidae</taxon>
        <taxon>Eurotiales</taxon>
        <taxon>Aspergillaceae</taxon>
        <taxon>Aspergillus</taxon>
        <taxon>Aspergillus subgen. Circumdati</taxon>
    </lineage>
</organism>
<proteinExistence type="predicted"/>
<evidence type="ECO:0000256" key="1">
    <source>
        <dbReference type="SAM" id="MobiDB-lite"/>
    </source>
</evidence>
<protein>
    <submittedName>
        <fullName evidence="2">Uncharacterized protein</fullName>
    </submittedName>
</protein>
<dbReference type="EMBL" id="MSFL01000019">
    <property type="protein sequence ID" value="PWY77132.1"/>
    <property type="molecule type" value="Genomic_DNA"/>
</dbReference>
<gene>
    <name evidence="2" type="ORF">BO70DRAFT_363689</name>
</gene>
<evidence type="ECO:0000313" key="3">
    <source>
        <dbReference type="Proteomes" id="UP000247233"/>
    </source>
</evidence>
<dbReference type="GeneID" id="37065869"/>
<name>A0A317VVX2_9EURO</name>
<dbReference type="AlphaFoldDB" id="A0A317VVX2"/>
<dbReference type="RefSeq" id="XP_025397893.1">
    <property type="nucleotide sequence ID" value="XM_025543632.1"/>
</dbReference>
<feature type="region of interest" description="Disordered" evidence="1">
    <location>
        <begin position="1"/>
        <end position="20"/>
    </location>
</feature>
<reference evidence="2 3" key="1">
    <citation type="submission" date="2016-12" db="EMBL/GenBank/DDBJ databases">
        <title>The genomes of Aspergillus section Nigri reveals drivers in fungal speciation.</title>
        <authorList>
            <consortium name="DOE Joint Genome Institute"/>
            <person name="Vesth T.C."/>
            <person name="Nybo J."/>
            <person name="Theobald S."/>
            <person name="Brandl J."/>
            <person name="Frisvad J.C."/>
            <person name="Nielsen K.F."/>
            <person name="Lyhne E.K."/>
            <person name="Kogle M.E."/>
            <person name="Kuo A."/>
            <person name="Riley R."/>
            <person name="Clum A."/>
            <person name="Nolan M."/>
            <person name="Lipzen A."/>
            <person name="Salamov A."/>
            <person name="Henrissat B."/>
            <person name="Wiebenga A."/>
            <person name="De Vries R.P."/>
            <person name="Grigoriev I.V."/>
            <person name="Mortensen U.H."/>
            <person name="Andersen M.R."/>
            <person name="Baker S.E."/>
        </authorList>
    </citation>
    <scope>NUCLEOTIDE SEQUENCE [LARGE SCALE GENOMIC DNA]</scope>
    <source>
        <strain evidence="2 3">CBS 117.55</strain>
    </source>
</reference>